<dbReference type="GO" id="GO:0070181">
    <property type="term" value="F:small ribosomal subunit rRNA binding"/>
    <property type="evidence" value="ECO:0007669"/>
    <property type="project" value="TreeGrafter"/>
</dbReference>
<keyword evidence="6" id="KW-0694">RNA-binding</keyword>
<evidence type="ECO:0000256" key="3">
    <source>
        <dbReference type="ARBA" id="ARBA00023274"/>
    </source>
</evidence>
<proteinExistence type="inferred from homology"/>
<comment type="function">
    <text evidence="4 6">Binds together with bS18 to 16S ribosomal RNA.</text>
</comment>
<dbReference type="CDD" id="cd00473">
    <property type="entry name" value="bS6"/>
    <property type="match status" value="1"/>
</dbReference>
<feature type="compositionally biased region" description="Low complexity" evidence="7">
    <location>
        <begin position="167"/>
        <end position="176"/>
    </location>
</feature>
<dbReference type="GO" id="GO:0003735">
    <property type="term" value="F:structural constituent of ribosome"/>
    <property type="evidence" value="ECO:0007669"/>
    <property type="project" value="InterPro"/>
</dbReference>
<evidence type="ECO:0000256" key="1">
    <source>
        <dbReference type="ARBA" id="ARBA00009512"/>
    </source>
</evidence>
<accession>A0A0K1Q7T8</accession>
<dbReference type="Pfam" id="PF01250">
    <property type="entry name" value="Ribosomal_S6"/>
    <property type="match status" value="1"/>
</dbReference>
<gene>
    <name evidence="6" type="primary">rpsF</name>
    <name evidence="8" type="ORF">AKJ09_08370</name>
</gene>
<dbReference type="GO" id="GO:0006412">
    <property type="term" value="P:translation"/>
    <property type="evidence" value="ECO:0007669"/>
    <property type="project" value="UniProtKB-UniRule"/>
</dbReference>
<dbReference type="STRING" id="1391654.AKJ09_08370"/>
<dbReference type="KEGG" id="llu:AKJ09_08370"/>
<dbReference type="Proteomes" id="UP000064967">
    <property type="component" value="Chromosome"/>
</dbReference>
<dbReference type="SUPFAM" id="SSF54995">
    <property type="entry name" value="Ribosomal protein S6"/>
    <property type="match status" value="1"/>
</dbReference>
<protein>
    <recommendedName>
        <fullName evidence="5 6">Small ribosomal subunit protein bS6</fullName>
    </recommendedName>
</protein>
<evidence type="ECO:0000256" key="4">
    <source>
        <dbReference type="ARBA" id="ARBA00035104"/>
    </source>
</evidence>
<dbReference type="GO" id="GO:1990904">
    <property type="term" value="C:ribonucleoprotein complex"/>
    <property type="evidence" value="ECO:0007669"/>
    <property type="project" value="UniProtKB-KW"/>
</dbReference>
<evidence type="ECO:0000256" key="6">
    <source>
        <dbReference type="HAMAP-Rule" id="MF_00360"/>
    </source>
</evidence>
<dbReference type="GO" id="GO:0005737">
    <property type="term" value="C:cytoplasm"/>
    <property type="evidence" value="ECO:0007669"/>
    <property type="project" value="UniProtKB-ARBA"/>
</dbReference>
<name>A0A0K1Q7T8_9BACT</name>
<dbReference type="PANTHER" id="PTHR21011">
    <property type="entry name" value="MITOCHONDRIAL 28S RIBOSOMAL PROTEIN S6"/>
    <property type="match status" value="1"/>
</dbReference>
<dbReference type="Gene3D" id="3.30.70.60">
    <property type="match status" value="1"/>
</dbReference>
<sequence>MPEAQILKSREYETIYILRSDVDADTADKVQARVAEVVARDNGKLVKVEAWGRRKLAYPVAKQKKGVYVYVKYVGRGGLVAELERNLKLAESVLKFQTVQTNDDVDFAALTVDPEEIKFQRLELPVEDEKEESRERALGLVDLGEERRPRREAGEDEFAEAGEGGEAAESAAEEAAPASTKEGEDEAN</sequence>
<dbReference type="InterPro" id="IPR000529">
    <property type="entry name" value="Ribosomal_bS6"/>
</dbReference>
<dbReference type="EMBL" id="CP012333">
    <property type="protein sequence ID" value="AKV01707.1"/>
    <property type="molecule type" value="Genomic_DNA"/>
</dbReference>
<reference evidence="8 9" key="1">
    <citation type="submission" date="2015-08" db="EMBL/GenBank/DDBJ databases">
        <authorList>
            <person name="Babu N.S."/>
            <person name="Beckwith C.J."/>
            <person name="Beseler K.G."/>
            <person name="Brison A."/>
            <person name="Carone J.V."/>
            <person name="Caskin T.P."/>
            <person name="Diamond M."/>
            <person name="Durham M.E."/>
            <person name="Foxe J.M."/>
            <person name="Go M."/>
            <person name="Henderson B.A."/>
            <person name="Jones I.B."/>
            <person name="McGettigan J.A."/>
            <person name="Micheletti S.J."/>
            <person name="Nasrallah M.E."/>
            <person name="Ortiz D."/>
            <person name="Piller C.R."/>
            <person name="Privatt S.R."/>
            <person name="Schneider S.L."/>
            <person name="Sharp S."/>
            <person name="Smith T.C."/>
            <person name="Stanton J.D."/>
            <person name="Ullery H.E."/>
            <person name="Wilson R.J."/>
            <person name="Serrano M.G."/>
            <person name="Buck G."/>
            <person name="Lee V."/>
            <person name="Wang Y."/>
            <person name="Carvalho R."/>
            <person name="Voegtly L."/>
            <person name="Shi R."/>
            <person name="Duckworth R."/>
            <person name="Johnson A."/>
            <person name="Loviza R."/>
            <person name="Walstead R."/>
            <person name="Shah Z."/>
            <person name="Kiflezghi M."/>
            <person name="Wade K."/>
            <person name="Ball S.L."/>
            <person name="Bradley K.W."/>
            <person name="Asai D.J."/>
            <person name="Bowman C.A."/>
            <person name="Russell D.A."/>
            <person name="Pope W.H."/>
            <person name="Jacobs-Sera D."/>
            <person name="Hendrix R.W."/>
            <person name="Hatfull G.F."/>
        </authorList>
    </citation>
    <scope>NUCLEOTIDE SEQUENCE [LARGE SCALE GENOMIC DNA]</scope>
    <source>
        <strain evidence="8 9">DSM 27648</strain>
    </source>
</reference>
<comment type="similarity">
    <text evidence="1 6">Belongs to the bacterial ribosomal protein bS6 family.</text>
</comment>
<keyword evidence="3 6" id="KW-0687">Ribonucleoprotein</keyword>
<evidence type="ECO:0000256" key="2">
    <source>
        <dbReference type="ARBA" id="ARBA00022980"/>
    </source>
</evidence>
<keyword evidence="6" id="KW-0699">rRNA-binding</keyword>
<evidence type="ECO:0000313" key="8">
    <source>
        <dbReference type="EMBL" id="AKV01707.1"/>
    </source>
</evidence>
<dbReference type="InterPro" id="IPR014717">
    <property type="entry name" value="Transl_elong_EF1B/ribsomal_bS6"/>
</dbReference>
<dbReference type="InterPro" id="IPR035980">
    <property type="entry name" value="Ribosomal_bS6_sf"/>
</dbReference>
<keyword evidence="2 6" id="KW-0689">Ribosomal protein</keyword>
<feature type="region of interest" description="Disordered" evidence="7">
    <location>
        <begin position="128"/>
        <end position="188"/>
    </location>
</feature>
<dbReference type="GO" id="GO:0005840">
    <property type="term" value="C:ribosome"/>
    <property type="evidence" value="ECO:0007669"/>
    <property type="project" value="UniProtKB-KW"/>
</dbReference>
<dbReference type="PANTHER" id="PTHR21011:SF1">
    <property type="entry name" value="SMALL RIBOSOMAL SUBUNIT PROTEIN BS6M"/>
    <property type="match status" value="1"/>
</dbReference>
<evidence type="ECO:0000313" key="9">
    <source>
        <dbReference type="Proteomes" id="UP000064967"/>
    </source>
</evidence>
<feature type="compositionally biased region" description="Basic and acidic residues" evidence="7">
    <location>
        <begin position="144"/>
        <end position="153"/>
    </location>
</feature>
<dbReference type="RefSeq" id="WP_146652753.1">
    <property type="nucleotide sequence ID" value="NZ_CP012333.1"/>
</dbReference>
<dbReference type="InterPro" id="IPR020814">
    <property type="entry name" value="Ribosomal_S6_plastid/chlpt"/>
</dbReference>
<organism evidence="8 9">
    <name type="scientific">Labilithrix luteola</name>
    <dbReference type="NCBI Taxonomy" id="1391654"/>
    <lineage>
        <taxon>Bacteria</taxon>
        <taxon>Pseudomonadati</taxon>
        <taxon>Myxococcota</taxon>
        <taxon>Polyangia</taxon>
        <taxon>Polyangiales</taxon>
        <taxon>Labilitrichaceae</taxon>
        <taxon>Labilithrix</taxon>
    </lineage>
</organism>
<dbReference type="HAMAP" id="MF_00360">
    <property type="entry name" value="Ribosomal_bS6"/>
    <property type="match status" value="1"/>
</dbReference>
<dbReference type="AlphaFoldDB" id="A0A0K1Q7T8"/>
<dbReference type="OrthoDB" id="9812702at2"/>
<evidence type="ECO:0000256" key="5">
    <source>
        <dbReference type="ARBA" id="ARBA00035294"/>
    </source>
</evidence>
<dbReference type="PATRIC" id="fig|1391654.3.peg.8480"/>
<evidence type="ECO:0000256" key="7">
    <source>
        <dbReference type="SAM" id="MobiDB-lite"/>
    </source>
</evidence>
<dbReference type="NCBIfam" id="TIGR00166">
    <property type="entry name" value="S6"/>
    <property type="match status" value="1"/>
</dbReference>
<keyword evidence="9" id="KW-1185">Reference proteome</keyword>